<feature type="transmembrane region" description="Helical" evidence="4">
    <location>
        <begin position="295"/>
        <end position="312"/>
    </location>
</feature>
<feature type="transmembrane region" description="Helical" evidence="4">
    <location>
        <begin position="169"/>
        <end position="190"/>
    </location>
</feature>
<feature type="transmembrane region" description="Helical" evidence="4">
    <location>
        <begin position="349"/>
        <end position="371"/>
    </location>
</feature>
<gene>
    <name evidence="6" type="ORF">DDZ13_03690</name>
</gene>
<dbReference type="InParanoid" id="A0A317ZMB8"/>
<evidence type="ECO:0000256" key="2">
    <source>
        <dbReference type="ARBA" id="ARBA00022989"/>
    </source>
</evidence>
<keyword evidence="2 4" id="KW-1133">Transmembrane helix</keyword>
<dbReference type="Pfam" id="PF07690">
    <property type="entry name" value="MFS_1"/>
    <property type="match status" value="1"/>
</dbReference>
<feature type="transmembrane region" description="Helical" evidence="4">
    <location>
        <begin position="266"/>
        <end position="288"/>
    </location>
</feature>
<reference evidence="6 7" key="1">
    <citation type="submission" date="2018-05" db="EMBL/GenBank/DDBJ databases">
        <title>Coraliomargarita sinensis sp. nov., isolated from a marine solar saltern.</title>
        <authorList>
            <person name="Zhou L.Y."/>
        </authorList>
    </citation>
    <scope>NUCLEOTIDE SEQUENCE [LARGE SCALE GENOMIC DNA]</scope>
    <source>
        <strain evidence="6 7">WN38</strain>
    </source>
</reference>
<dbReference type="OrthoDB" id="182417at2"/>
<evidence type="ECO:0000313" key="7">
    <source>
        <dbReference type="Proteomes" id="UP000247099"/>
    </source>
</evidence>
<sequence>MVGTFGMIAAIPGSPPGMSVFVDGMIESLSMKRESFSMAYMLGTITAGLAAPLAGSMIDRYGARIVACISFLGLGMVLIVTGFVDRIHQWGLPGLPDHWYAFILVCCCFAGIRLIGVGFAMTTCRSMVFKWFEGRRGMAATINGVVLSLGFSSAPVLLNGVVIHVGWQFTWITLGVVFILIMLPLAYGFYRDSPEACGVRVEQGGRDSFSRNRIPVYRQMTGREAIRTYTFWIFTAALALNALIGTGVSFHMVAIGEQSGLSRSEAVAIFLPVAAFHIATTLSFGLFAEKIRMKYGVILMISAQLLALYGIANVGHDYWRWLFIVGSGVGWGSFGILINVPWPRFFGRLYLGAVNGWVTGATVVTSALGPFLFGLSSGSLGSFFPAMVVCAVLCPVVIALAIFADNPQHKYASSSITAGGEYDGHS</sequence>
<dbReference type="InterPro" id="IPR036259">
    <property type="entry name" value="MFS_trans_sf"/>
</dbReference>
<feature type="transmembrane region" description="Helical" evidence="4">
    <location>
        <begin position="318"/>
        <end position="337"/>
    </location>
</feature>
<comment type="caution">
    <text evidence="6">The sequence shown here is derived from an EMBL/GenBank/DDBJ whole genome shotgun (WGS) entry which is preliminary data.</text>
</comment>
<dbReference type="RefSeq" id="WP_110130079.1">
    <property type="nucleotide sequence ID" value="NZ_QHJQ01000002.1"/>
</dbReference>
<keyword evidence="7" id="KW-1185">Reference proteome</keyword>
<dbReference type="InterPro" id="IPR020846">
    <property type="entry name" value="MFS_dom"/>
</dbReference>
<dbReference type="FunCoup" id="A0A317ZMB8">
    <property type="interactions" value="199"/>
</dbReference>
<evidence type="ECO:0000259" key="5">
    <source>
        <dbReference type="PROSITE" id="PS50850"/>
    </source>
</evidence>
<dbReference type="GO" id="GO:0022857">
    <property type="term" value="F:transmembrane transporter activity"/>
    <property type="evidence" value="ECO:0007669"/>
    <property type="project" value="InterPro"/>
</dbReference>
<feature type="transmembrane region" description="Helical" evidence="4">
    <location>
        <begin position="38"/>
        <end position="58"/>
    </location>
</feature>
<feature type="transmembrane region" description="Helical" evidence="4">
    <location>
        <begin position="383"/>
        <end position="404"/>
    </location>
</feature>
<dbReference type="PROSITE" id="PS50850">
    <property type="entry name" value="MFS"/>
    <property type="match status" value="1"/>
</dbReference>
<organism evidence="6 7">
    <name type="scientific">Coraliomargarita sinensis</name>
    <dbReference type="NCBI Taxonomy" id="2174842"/>
    <lineage>
        <taxon>Bacteria</taxon>
        <taxon>Pseudomonadati</taxon>
        <taxon>Verrucomicrobiota</taxon>
        <taxon>Opitutia</taxon>
        <taxon>Puniceicoccales</taxon>
        <taxon>Coraliomargaritaceae</taxon>
        <taxon>Coraliomargarita</taxon>
    </lineage>
</organism>
<evidence type="ECO:0000256" key="3">
    <source>
        <dbReference type="ARBA" id="ARBA00023136"/>
    </source>
</evidence>
<dbReference type="InterPro" id="IPR050327">
    <property type="entry name" value="Proton-linked_MCT"/>
</dbReference>
<accession>A0A317ZMB8</accession>
<dbReference type="Proteomes" id="UP000247099">
    <property type="component" value="Unassembled WGS sequence"/>
</dbReference>
<feature type="domain" description="Major facilitator superfamily (MFS) profile" evidence="5">
    <location>
        <begin position="1"/>
        <end position="409"/>
    </location>
</feature>
<feature type="transmembrane region" description="Helical" evidence="4">
    <location>
        <begin position="65"/>
        <end position="84"/>
    </location>
</feature>
<keyword evidence="1 4" id="KW-0812">Transmembrane</keyword>
<evidence type="ECO:0000256" key="4">
    <source>
        <dbReference type="SAM" id="Phobius"/>
    </source>
</evidence>
<proteinExistence type="predicted"/>
<evidence type="ECO:0000256" key="1">
    <source>
        <dbReference type="ARBA" id="ARBA00022692"/>
    </source>
</evidence>
<keyword evidence="3 4" id="KW-0472">Membrane</keyword>
<dbReference type="EMBL" id="QHJQ01000002">
    <property type="protein sequence ID" value="PXA05078.1"/>
    <property type="molecule type" value="Genomic_DNA"/>
</dbReference>
<feature type="transmembrane region" description="Helical" evidence="4">
    <location>
        <begin position="99"/>
        <end position="121"/>
    </location>
</feature>
<protein>
    <recommendedName>
        <fullName evidence="5">Major facilitator superfamily (MFS) profile domain-containing protein</fullName>
    </recommendedName>
</protein>
<dbReference type="SUPFAM" id="SSF103473">
    <property type="entry name" value="MFS general substrate transporter"/>
    <property type="match status" value="1"/>
</dbReference>
<dbReference type="InterPro" id="IPR011701">
    <property type="entry name" value="MFS"/>
</dbReference>
<feature type="transmembrane region" description="Helical" evidence="4">
    <location>
        <begin position="142"/>
        <end position="163"/>
    </location>
</feature>
<dbReference type="Gene3D" id="1.20.1250.20">
    <property type="entry name" value="MFS general substrate transporter like domains"/>
    <property type="match status" value="2"/>
</dbReference>
<dbReference type="AlphaFoldDB" id="A0A317ZMB8"/>
<evidence type="ECO:0000313" key="6">
    <source>
        <dbReference type="EMBL" id="PXA05078.1"/>
    </source>
</evidence>
<dbReference type="PANTHER" id="PTHR11360:SF308">
    <property type="entry name" value="BLL3089 PROTEIN"/>
    <property type="match status" value="1"/>
</dbReference>
<name>A0A317ZMB8_9BACT</name>
<dbReference type="PANTHER" id="PTHR11360">
    <property type="entry name" value="MONOCARBOXYLATE TRANSPORTER"/>
    <property type="match status" value="1"/>
</dbReference>
<feature type="transmembrane region" description="Helical" evidence="4">
    <location>
        <begin position="229"/>
        <end position="254"/>
    </location>
</feature>